<evidence type="ECO:0000256" key="1">
    <source>
        <dbReference type="SAM" id="SignalP"/>
    </source>
</evidence>
<evidence type="ECO:0000313" key="2">
    <source>
        <dbReference type="EMBL" id="PNY82716.1"/>
    </source>
</evidence>
<feature type="signal peptide" evidence="1">
    <location>
        <begin position="1"/>
        <end position="21"/>
    </location>
</feature>
<comment type="caution">
    <text evidence="2">The sequence shown here is derived from an EMBL/GenBank/DDBJ whole genome shotgun (WGS) entry which is preliminary data.</text>
</comment>
<dbReference type="RefSeq" id="WP_103313149.1">
    <property type="nucleotide sequence ID" value="NZ_PPPD01000001.1"/>
</dbReference>
<organism evidence="2 3">
    <name type="scientific">Deinococcus koreensis</name>
    <dbReference type="NCBI Taxonomy" id="2054903"/>
    <lineage>
        <taxon>Bacteria</taxon>
        <taxon>Thermotogati</taxon>
        <taxon>Deinococcota</taxon>
        <taxon>Deinococci</taxon>
        <taxon>Deinococcales</taxon>
        <taxon>Deinococcaceae</taxon>
        <taxon>Deinococcus</taxon>
    </lineage>
</organism>
<dbReference type="PROSITE" id="PS51257">
    <property type="entry name" value="PROKAR_LIPOPROTEIN"/>
    <property type="match status" value="1"/>
</dbReference>
<dbReference type="EMBL" id="PPPD01000001">
    <property type="protein sequence ID" value="PNY82716.1"/>
    <property type="molecule type" value="Genomic_DNA"/>
</dbReference>
<accession>A0A2K3V1Q5</accession>
<dbReference type="OrthoDB" id="69233at2"/>
<reference evidence="2 3" key="1">
    <citation type="submission" date="2018-01" db="EMBL/GenBank/DDBJ databases">
        <title>Deinococcus koreensis sp. nov., a radiation-resistant bacterium isolated from river water.</title>
        <authorList>
            <person name="Choi A."/>
        </authorList>
    </citation>
    <scope>NUCLEOTIDE SEQUENCE [LARGE SCALE GENOMIC DNA]</scope>
    <source>
        <strain evidence="2 3">SJW1-2</strain>
    </source>
</reference>
<dbReference type="AlphaFoldDB" id="A0A2K3V1Q5"/>
<gene>
    <name evidence="2" type="ORF">CVO96_16360</name>
</gene>
<dbReference type="Proteomes" id="UP000236379">
    <property type="component" value="Unassembled WGS sequence"/>
</dbReference>
<evidence type="ECO:0000313" key="3">
    <source>
        <dbReference type="Proteomes" id="UP000236379"/>
    </source>
</evidence>
<name>A0A2K3V1Q5_9DEIO</name>
<keyword evidence="1" id="KW-0732">Signal</keyword>
<keyword evidence="3" id="KW-1185">Reference proteome</keyword>
<sequence>MKNQTLALPIGLVLAALTACMAVERGQQSDFPVEQPSMLSETTVLPGQTVYVSYSYPRAMFEADNEFEARFDALAFDYSGVRTSDDRVPNVYAAAPWFMLRAVEAPTGVSVALVKANLARVVTQTRVVGDSVNVKYRDEFKLLYRVSVSPDFDPPALTAAQEGVNAATEPATKASPSPTTSVIKTLLEKYAGDLGGLSANRARLTFSDGSRTSTASLFLKYRK</sequence>
<evidence type="ECO:0008006" key="4">
    <source>
        <dbReference type="Google" id="ProtNLM"/>
    </source>
</evidence>
<protein>
    <recommendedName>
        <fullName evidence="4">DUF4136 domain-containing protein</fullName>
    </recommendedName>
</protein>
<feature type="chain" id="PRO_5014322942" description="DUF4136 domain-containing protein" evidence="1">
    <location>
        <begin position="22"/>
        <end position="223"/>
    </location>
</feature>
<proteinExistence type="predicted"/>